<dbReference type="PANTHER" id="PTHR15231:SF1">
    <property type="entry name" value="PHOSPHATIDYLINOSITOL N-ACETYLGLUCOSAMINYLTRANSFERASE SUBUNIT H"/>
    <property type="match status" value="1"/>
</dbReference>
<evidence type="ECO:0000313" key="7">
    <source>
        <dbReference type="Proteomes" id="UP000199069"/>
    </source>
</evidence>
<evidence type="ECO:0000313" key="6">
    <source>
        <dbReference type="EMBL" id="PRQ74741.1"/>
    </source>
</evidence>
<dbReference type="OrthoDB" id="6256716at2759"/>
<evidence type="ECO:0000256" key="2">
    <source>
        <dbReference type="ARBA" id="ARBA00009610"/>
    </source>
</evidence>
<dbReference type="AlphaFoldDB" id="A0A0K3CHC5"/>
<feature type="domain" description="Phosphatidylinositol N-acetylglucosaminyltransferase subunit H conserved" evidence="4">
    <location>
        <begin position="72"/>
        <end position="156"/>
    </location>
</feature>
<keyword evidence="3" id="KW-1133">Transmembrane helix</keyword>
<comment type="pathway">
    <text evidence="1">Glycolipid biosynthesis; glycosylphosphatidylinositol-anchor biosynthesis.</text>
</comment>
<proteinExistence type="inferred from homology"/>
<dbReference type="PANTHER" id="PTHR15231">
    <property type="entry name" value="PHOSPHATIDYLINOSITOL N-ACETYLGLUCOSAMINYLTRANSFERASE SUBUNIT H"/>
    <property type="match status" value="1"/>
</dbReference>
<comment type="similarity">
    <text evidence="2">Belongs to the PIGH family.</text>
</comment>
<organism evidence="5 7">
    <name type="scientific">Rhodotorula toruloides</name>
    <name type="common">Yeast</name>
    <name type="synonym">Rhodosporidium toruloides</name>
    <dbReference type="NCBI Taxonomy" id="5286"/>
    <lineage>
        <taxon>Eukaryota</taxon>
        <taxon>Fungi</taxon>
        <taxon>Dikarya</taxon>
        <taxon>Basidiomycota</taxon>
        <taxon>Pucciniomycotina</taxon>
        <taxon>Microbotryomycetes</taxon>
        <taxon>Sporidiobolales</taxon>
        <taxon>Sporidiobolaceae</taxon>
        <taxon>Rhodotorula</taxon>
    </lineage>
</organism>
<dbReference type="GO" id="GO:0016757">
    <property type="term" value="F:glycosyltransferase activity"/>
    <property type="evidence" value="ECO:0007669"/>
    <property type="project" value="UniProtKB-KW"/>
</dbReference>
<dbReference type="Proteomes" id="UP000239560">
    <property type="component" value="Unassembled WGS sequence"/>
</dbReference>
<dbReference type="EMBL" id="LCTV02000005">
    <property type="protein sequence ID" value="PRQ74741.1"/>
    <property type="molecule type" value="Genomic_DNA"/>
</dbReference>
<evidence type="ECO:0000256" key="3">
    <source>
        <dbReference type="SAM" id="Phobius"/>
    </source>
</evidence>
<keyword evidence="3" id="KW-0472">Membrane</keyword>
<dbReference type="GO" id="GO:0000506">
    <property type="term" value="C:glycosylphosphatidylinositol-N-acetylglucosaminyltransferase (GPI-GnT) complex"/>
    <property type="evidence" value="ECO:0007669"/>
    <property type="project" value="InterPro"/>
</dbReference>
<dbReference type="InterPro" id="IPR044215">
    <property type="entry name" value="PIG-H"/>
</dbReference>
<sequence>MASYTLRQTRSDSRNACCTAATAPTLPWSLILLLVSLVLTMAALDSLRWTTSALVLLLSLAFCVRSSREEMLEVFPSLGLQLASRTVYHLSLPFTSSMPVMFRSSRKTHLIPLERIDKVAINEGLQGAGGRHYLAVVKKGSGGAEEEERRVFVVFPSILPELADLQPVWKDAQRFLATK</sequence>
<protein>
    <submittedName>
        <fullName evidence="5 6">Putative phosphatidylinositol N-acetylglucosaminyltransferase</fullName>
    </submittedName>
</protein>
<evidence type="ECO:0000313" key="8">
    <source>
        <dbReference type="Proteomes" id="UP000239560"/>
    </source>
</evidence>
<dbReference type="InterPro" id="IPR019328">
    <property type="entry name" value="PIGH-H_dom"/>
</dbReference>
<evidence type="ECO:0000259" key="4">
    <source>
        <dbReference type="Pfam" id="PF10181"/>
    </source>
</evidence>
<gene>
    <name evidence="5" type="primary">FGENESH: predicted gene_5.2</name>
    <name evidence="6" type="ORF">AAT19DRAFT_13763</name>
    <name evidence="5" type="ORF">BN2166_0024570</name>
</gene>
<keyword evidence="7" id="KW-1185">Reference proteome</keyword>
<dbReference type="GO" id="GO:0006506">
    <property type="term" value="P:GPI anchor biosynthetic process"/>
    <property type="evidence" value="ECO:0007669"/>
    <property type="project" value="UniProtKB-UniPathway"/>
</dbReference>
<name>A0A0K3CHC5_RHOTO</name>
<keyword evidence="3" id="KW-0812">Transmembrane</keyword>
<dbReference type="Pfam" id="PF10181">
    <property type="entry name" value="PIG-H"/>
    <property type="match status" value="1"/>
</dbReference>
<keyword evidence="5" id="KW-0808">Transferase</keyword>
<keyword evidence="5" id="KW-0328">Glycosyltransferase</keyword>
<reference evidence="6 8" key="2">
    <citation type="journal article" date="2018" name="Elife">
        <title>Functional genomics of lipid metabolism in the oleaginous yeast Rhodosporidium toruloides.</title>
        <authorList>
            <person name="Coradetti S.T."/>
            <person name="Pinel D."/>
            <person name="Geiselman G."/>
            <person name="Ito M."/>
            <person name="Mondo S."/>
            <person name="Reilly M.C."/>
            <person name="Cheng Y.F."/>
            <person name="Bauer S."/>
            <person name="Grigoriev I."/>
            <person name="Gladden J.M."/>
            <person name="Simmons B.A."/>
            <person name="Brem R."/>
            <person name="Arkin A.P."/>
            <person name="Skerker J.M."/>
        </authorList>
    </citation>
    <scope>NUCLEOTIDE SEQUENCE [LARGE SCALE GENOMIC DNA]</scope>
    <source>
        <strain evidence="6 8">NBRC 0880</strain>
    </source>
</reference>
<dbReference type="EMBL" id="CWKI01000005">
    <property type="protein sequence ID" value="CTR06596.1"/>
    <property type="molecule type" value="Genomic_DNA"/>
</dbReference>
<evidence type="ECO:0000256" key="1">
    <source>
        <dbReference type="ARBA" id="ARBA00004687"/>
    </source>
</evidence>
<feature type="transmembrane region" description="Helical" evidence="3">
    <location>
        <begin position="47"/>
        <end position="64"/>
    </location>
</feature>
<evidence type="ECO:0000313" key="5">
    <source>
        <dbReference type="EMBL" id="CTR06596.1"/>
    </source>
</evidence>
<feature type="transmembrane region" description="Helical" evidence="3">
    <location>
        <begin position="21"/>
        <end position="41"/>
    </location>
</feature>
<accession>A0A0K3CHC5</accession>
<dbReference type="UniPathway" id="UPA00196"/>
<reference evidence="5 7" key="1">
    <citation type="submission" date="2015-07" db="EMBL/GenBank/DDBJ databases">
        <authorList>
            <person name="Cajimat M.N.B."/>
            <person name="Milazzo M.L."/>
            <person name="Fulhorst C.F."/>
        </authorList>
    </citation>
    <scope>NUCLEOTIDE SEQUENCE [LARGE SCALE GENOMIC DNA]</scope>
    <source>
        <strain evidence="5">Single colony</strain>
    </source>
</reference>
<dbReference type="STRING" id="5286.A0A0K3CHC5"/>
<dbReference type="Proteomes" id="UP000199069">
    <property type="component" value="Unassembled WGS sequence"/>
</dbReference>